<proteinExistence type="predicted"/>
<reference evidence="1 2" key="1">
    <citation type="journal article" date="2015" name="Genome Announc.">
        <title>Genome sequencing of 18 francisella strains to aid in assay development and testing.</title>
        <authorList>
            <person name="Johnson S.L."/>
            <person name="Daligault H.E."/>
            <person name="Davenport K.W."/>
            <person name="Coyne S.R."/>
            <person name="Frey K.G."/>
            <person name="Koroleva G.I."/>
            <person name="Broomall S.M."/>
            <person name="Bishop-Lilly K.A."/>
            <person name="Bruce D.C."/>
            <person name="Chertkov O."/>
            <person name="Freitas T."/>
            <person name="Jaissle J."/>
            <person name="Ladner J.T."/>
            <person name="Rosenzweig C.N."/>
            <person name="Gibbons H.S."/>
            <person name="Palacios G.F."/>
            <person name="Redden C.L."/>
            <person name="Xu Y."/>
            <person name="Minogue T.D."/>
            <person name="Chain P.S."/>
        </authorList>
    </citation>
    <scope>NUCLEOTIDE SEQUENCE [LARGE SCALE GENOMIC DNA]</scope>
    <source>
        <strain evidence="1 2">GA01-2794</strain>
    </source>
</reference>
<dbReference type="AlphaFoldDB" id="A0A0B6CTY4"/>
<protein>
    <submittedName>
        <fullName evidence="1">Uncharacterized protein</fullName>
    </submittedName>
</protein>
<dbReference type="KEGG" id="fpz:LA55_1223"/>
<name>A0A0B6CTY4_9GAMM</name>
<accession>A0A0B6CTY4</accession>
<dbReference type="EMBL" id="CP009440">
    <property type="protein sequence ID" value="AJI53914.1"/>
    <property type="molecule type" value="Genomic_DNA"/>
</dbReference>
<dbReference type="RefSeq" id="WP_044526357.1">
    <property type="nucleotide sequence ID" value="NZ_CP009440.1"/>
</dbReference>
<sequence length="251" mass="27531">MSNFGHGISVVEFGINVDTGSSGDTKIKNIVSGYVLYCVARSKSQSTDPQNKEASNYETNFGSVLASGITGYGWDYVFKSGVGAVAEVSETIFNWFDPDHTLRIYSSLGGANNGPCRMNIEFLDSNEDPIFVIKVVEVGTYTISVKYGKNMNSLISAPAGPRQTDFNGYLIFDEVGAHFFNYKPGDSWNDGSQYKNFSFSCDISQIKKMKISALSKADRALYNSDGVTNLLYINPIGFDWKSLVQKPPNNG</sequence>
<evidence type="ECO:0000313" key="1">
    <source>
        <dbReference type="EMBL" id="AJI53914.1"/>
    </source>
</evidence>
<gene>
    <name evidence="1" type="ORF">LA55_1223</name>
</gene>
<dbReference type="Proteomes" id="UP000031830">
    <property type="component" value="Chromosome"/>
</dbReference>
<evidence type="ECO:0000313" key="2">
    <source>
        <dbReference type="Proteomes" id="UP000031830"/>
    </source>
</evidence>
<organism evidence="1 2">
    <name type="scientific">Francisella philomiragia</name>
    <dbReference type="NCBI Taxonomy" id="28110"/>
    <lineage>
        <taxon>Bacteria</taxon>
        <taxon>Pseudomonadati</taxon>
        <taxon>Pseudomonadota</taxon>
        <taxon>Gammaproteobacteria</taxon>
        <taxon>Thiotrichales</taxon>
        <taxon>Francisellaceae</taxon>
        <taxon>Francisella</taxon>
    </lineage>
</organism>